<dbReference type="EMBL" id="JAFBBK010000001">
    <property type="protein sequence ID" value="MBM7413589.1"/>
    <property type="molecule type" value="Genomic_DNA"/>
</dbReference>
<dbReference type="InterPro" id="IPR036291">
    <property type="entry name" value="NAD(P)-bd_dom_sf"/>
</dbReference>
<keyword evidence="3" id="KW-1185">Reference proteome</keyword>
<evidence type="ECO:0000313" key="2">
    <source>
        <dbReference type="EMBL" id="MBM7413589.1"/>
    </source>
</evidence>
<dbReference type="RefSeq" id="WP_204866269.1">
    <property type="nucleotide sequence ID" value="NZ_JAFBBK010000001.1"/>
</dbReference>
<dbReference type="NCBIfam" id="NF004846">
    <property type="entry name" value="PRK06197.1"/>
    <property type="match status" value="1"/>
</dbReference>
<dbReference type="Proteomes" id="UP000703038">
    <property type="component" value="Unassembled WGS sequence"/>
</dbReference>
<evidence type="ECO:0000313" key="3">
    <source>
        <dbReference type="Proteomes" id="UP000703038"/>
    </source>
</evidence>
<protein>
    <submittedName>
        <fullName evidence="2">NAD(P)-dependent dehydrogenase (Short-subunit alcohol dehydrogenase family)</fullName>
    </submittedName>
</protein>
<gene>
    <name evidence="2" type="ORF">JOE42_000322</name>
</gene>
<keyword evidence="1" id="KW-0560">Oxidoreductase</keyword>
<dbReference type="SUPFAM" id="SSF51735">
    <property type="entry name" value="NAD(P)-binding Rossmann-fold domains"/>
    <property type="match status" value="1"/>
</dbReference>
<proteinExistence type="predicted"/>
<sequence length="295" mass="31945">MAQKSAHKWVETDVPDQSGRTFVVTGANSGLGAEAAKALGRAGATVVLACRTVEKAKPIADEIGERAEVRRLDLADLSSVREFAENTPTVDVLINNAGVMALPLKRTADGFEMQFGTNHLGHFALTGLLLDRITDRVVTMSSFMHQVPGLKLSDLNYEKRRYSRWGAYGQSKLSNLLFAYELDRRLRAAGSPVLSLAAHPGYSSTELMGRTESVQDAFMSLGRVFAQSAYMGSLPELYAATAPGLQSGGYFGPDGFQELSGHPKKVGSNKASRDEAKARELWTRSVELTGVTYPI</sequence>
<organism evidence="2 3">
    <name type="scientific">Rhodococcoides corynebacterioides</name>
    <dbReference type="NCBI Taxonomy" id="53972"/>
    <lineage>
        <taxon>Bacteria</taxon>
        <taxon>Bacillati</taxon>
        <taxon>Actinomycetota</taxon>
        <taxon>Actinomycetes</taxon>
        <taxon>Mycobacteriales</taxon>
        <taxon>Nocardiaceae</taxon>
        <taxon>Rhodococcoides</taxon>
    </lineage>
</organism>
<dbReference type="InterPro" id="IPR002347">
    <property type="entry name" value="SDR_fam"/>
</dbReference>
<comment type="caution">
    <text evidence="2">The sequence shown here is derived from an EMBL/GenBank/DDBJ whole genome shotgun (WGS) entry which is preliminary data.</text>
</comment>
<reference evidence="2 3" key="1">
    <citation type="submission" date="2021-01" db="EMBL/GenBank/DDBJ databases">
        <title>Genomics of switchgrass bacterial isolates.</title>
        <authorList>
            <person name="Shade A."/>
        </authorList>
    </citation>
    <scope>NUCLEOTIDE SEQUENCE [LARGE SCALE GENOMIC DNA]</scope>
    <source>
        <strain evidence="2 3">PvP111</strain>
    </source>
</reference>
<accession>A0ABS2KNP3</accession>
<evidence type="ECO:0000256" key="1">
    <source>
        <dbReference type="ARBA" id="ARBA00023002"/>
    </source>
</evidence>
<dbReference type="PANTHER" id="PTHR43157:SF31">
    <property type="entry name" value="PHOSPHATIDYLINOSITOL-GLYCAN BIOSYNTHESIS CLASS F PROTEIN"/>
    <property type="match status" value="1"/>
</dbReference>
<dbReference type="PRINTS" id="PR00081">
    <property type="entry name" value="GDHRDH"/>
</dbReference>
<name>A0ABS2KNP3_9NOCA</name>
<dbReference type="Gene3D" id="3.40.50.720">
    <property type="entry name" value="NAD(P)-binding Rossmann-like Domain"/>
    <property type="match status" value="1"/>
</dbReference>
<dbReference type="Pfam" id="PF00106">
    <property type="entry name" value="adh_short"/>
    <property type="match status" value="1"/>
</dbReference>
<dbReference type="CDD" id="cd05327">
    <property type="entry name" value="retinol-DH_like_SDR_c_like"/>
    <property type="match status" value="1"/>
</dbReference>
<dbReference type="PANTHER" id="PTHR43157">
    <property type="entry name" value="PHOSPHATIDYLINOSITOL-GLYCAN BIOSYNTHESIS CLASS F PROTEIN-RELATED"/>
    <property type="match status" value="1"/>
</dbReference>